<sequence length="164" mass="18200">MSIQSKKKLQNSLIPKQILFRTFASKLKPSEEAKRVLKIGGKGVKTTFVSKDLTTNRTGKENDDVLSTPSMILLMELASVEAIDPFLDKSFATVGFHVNVKHLARTNKGATVTTESIIEKIDGSKITLDVKAFEIDGNKKKLIGDGKHRRAVIKFDDDNDKKKN</sequence>
<accession>A0A9Q0R7W4</accession>
<proteinExistence type="predicted"/>
<dbReference type="Gene3D" id="3.10.129.10">
    <property type="entry name" value="Hotdog Thioesterase"/>
    <property type="match status" value="1"/>
</dbReference>
<name>A0A9Q0R7W4_ANAIG</name>
<dbReference type="PANTHER" id="PTHR36934:SF1">
    <property type="entry name" value="THIOESTERASE DOMAIN-CONTAINING PROTEIN"/>
    <property type="match status" value="1"/>
</dbReference>
<dbReference type="PANTHER" id="PTHR36934">
    <property type="entry name" value="BLR0278 PROTEIN"/>
    <property type="match status" value="1"/>
</dbReference>
<comment type="caution">
    <text evidence="2">The sequence shown here is derived from an EMBL/GenBank/DDBJ whole genome shotgun (WGS) entry which is preliminary data.</text>
</comment>
<feature type="domain" description="Fluoroacetyl-CoA-specific thioesterase-like" evidence="1">
    <location>
        <begin position="49"/>
        <end position="154"/>
    </location>
</feature>
<dbReference type="Proteomes" id="UP001149090">
    <property type="component" value="Unassembled WGS sequence"/>
</dbReference>
<evidence type="ECO:0000313" key="3">
    <source>
        <dbReference type="Proteomes" id="UP001149090"/>
    </source>
</evidence>
<evidence type="ECO:0000313" key="2">
    <source>
        <dbReference type="EMBL" id="KAJ5069134.1"/>
    </source>
</evidence>
<reference evidence="2" key="1">
    <citation type="submission" date="2022-10" db="EMBL/GenBank/DDBJ databases">
        <title>Novel sulphate-reducing endosymbionts in the free-living metamonad Anaeramoeba.</title>
        <authorList>
            <person name="Jerlstrom-Hultqvist J."/>
            <person name="Cepicka I."/>
            <person name="Gallot-Lavallee L."/>
            <person name="Salas-Leiva D."/>
            <person name="Curtis B.A."/>
            <person name="Zahonova K."/>
            <person name="Pipaliya S."/>
            <person name="Dacks J."/>
            <person name="Roger A.J."/>
        </authorList>
    </citation>
    <scope>NUCLEOTIDE SEQUENCE</scope>
    <source>
        <strain evidence="2">BMAN</strain>
    </source>
</reference>
<dbReference type="OrthoDB" id="10265835at2759"/>
<evidence type="ECO:0000259" key="1">
    <source>
        <dbReference type="Pfam" id="PF22636"/>
    </source>
</evidence>
<dbReference type="InterPro" id="IPR054485">
    <property type="entry name" value="FlK-like_dom"/>
</dbReference>
<keyword evidence="3" id="KW-1185">Reference proteome</keyword>
<dbReference type="Pfam" id="PF22636">
    <property type="entry name" value="FlK"/>
    <property type="match status" value="1"/>
</dbReference>
<dbReference type="EMBL" id="JAPDFW010000108">
    <property type="protein sequence ID" value="KAJ5069134.1"/>
    <property type="molecule type" value="Genomic_DNA"/>
</dbReference>
<dbReference type="AlphaFoldDB" id="A0A9Q0R7W4"/>
<organism evidence="2 3">
    <name type="scientific">Anaeramoeba ignava</name>
    <name type="common">Anaerobic marine amoeba</name>
    <dbReference type="NCBI Taxonomy" id="1746090"/>
    <lineage>
        <taxon>Eukaryota</taxon>
        <taxon>Metamonada</taxon>
        <taxon>Anaeramoebidae</taxon>
        <taxon>Anaeramoeba</taxon>
    </lineage>
</organism>
<dbReference type="InterPro" id="IPR025540">
    <property type="entry name" value="FlK"/>
</dbReference>
<dbReference type="InterPro" id="IPR029069">
    <property type="entry name" value="HotDog_dom_sf"/>
</dbReference>
<dbReference type="SUPFAM" id="SSF54637">
    <property type="entry name" value="Thioesterase/thiol ester dehydrase-isomerase"/>
    <property type="match status" value="1"/>
</dbReference>
<gene>
    <name evidence="2" type="ORF">M0811_11890</name>
</gene>
<protein>
    <recommendedName>
        <fullName evidence="1">Fluoroacetyl-CoA-specific thioesterase-like domain-containing protein</fullName>
    </recommendedName>
</protein>